<evidence type="ECO:0000313" key="2">
    <source>
        <dbReference type="EMBL" id="KHJ94201.1"/>
    </source>
</evidence>
<accession>A0A0B1TDM9</accession>
<reference evidence="2 3" key="1">
    <citation type="submission" date="2014-03" db="EMBL/GenBank/DDBJ databases">
        <title>Draft genome of the hookworm Oesophagostomum dentatum.</title>
        <authorList>
            <person name="Mitreva M."/>
        </authorList>
    </citation>
    <scope>NUCLEOTIDE SEQUENCE [LARGE SCALE GENOMIC DNA]</scope>
    <source>
        <strain evidence="2 3">OD-Hann</strain>
    </source>
</reference>
<sequence>MLLYIFAALLLLNAFTQQASGEACMNKAPNAECDAMWDEDRCLSNIKYAKEYCEESCFLCKGMDRSILEQ</sequence>
<name>A0A0B1TDM9_OESDE</name>
<feature type="chain" id="PRO_5002062458" description="ShTK domain protein" evidence="1">
    <location>
        <begin position="22"/>
        <end position="70"/>
    </location>
</feature>
<evidence type="ECO:0000256" key="1">
    <source>
        <dbReference type="SAM" id="SignalP"/>
    </source>
</evidence>
<organism evidence="2 3">
    <name type="scientific">Oesophagostomum dentatum</name>
    <name type="common">Nodular worm</name>
    <dbReference type="NCBI Taxonomy" id="61180"/>
    <lineage>
        <taxon>Eukaryota</taxon>
        <taxon>Metazoa</taxon>
        <taxon>Ecdysozoa</taxon>
        <taxon>Nematoda</taxon>
        <taxon>Chromadorea</taxon>
        <taxon>Rhabditida</taxon>
        <taxon>Rhabditina</taxon>
        <taxon>Rhabditomorpha</taxon>
        <taxon>Strongyloidea</taxon>
        <taxon>Strongylidae</taxon>
        <taxon>Oesophagostomum</taxon>
    </lineage>
</organism>
<feature type="signal peptide" evidence="1">
    <location>
        <begin position="1"/>
        <end position="21"/>
    </location>
</feature>
<dbReference type="EMBL" id="KN550421">
    <property type="protein sequence ID" value="KHJ94201.1"/>
    <property type="molecule type" value="Genomic_DNA"/>
</dbReference>
<keyword evidence="3" id="KW-1185">Reference proteome</keyword>
<evidence type="ECO:0008006" key="4">
    <source>
        <dbReference type="Google" id="ProtNLM"/>
    </source>
</evidence>
<proteinExistence type="predicted"/>
<evidence type="ECO:0000313" key="3">
    <source>
        <dbReference type="Proteomes" id="UP000053660"/>
    </source>
</evidence>
<gene>
    <name evidence="2" type="ORF">OESDEN_05869</name>
</gene>
<keyword evidence="1" id="KW-0732">Signal</keyword>
<dbReference type="Proteomes" id="UP000053660">
    <property type="component" value="Unassembled WGS sequence"/>
</dbReference>
<dbReference type="AlphaFoldDB" id="A0A0B1TDM9"/>
<protein>
    <recommendedName>
        <fullName evidence="4">ShTK domain protein</fullName>
    </recommendedName>
</protein>